<organism evidence="7 8">
    <name type="scientific">Panagrolaimus superbus</name>
    <dbReference type="NCBI Taxonomy" id="310955"/>
    <lineage>
        <taxon>Eukaryota</taxon>
        <taxon>Metazoa</taxon>
        <taxon>Ecdysozoa</taxon>
        <taxon>Nematoda</taxon>
        <taxon>Chromadorea</taxon>
        <taxon>Rhabditida</taxon>
        <taxon>Tylenchina</taxon>
        <taxon>Panagrolaimomorpha</taxon>
        <taxon>Panagrolaimoidea</taxon>
        <taxon>Panagrolaimidae</taxon>
        <taxon>Panagrolaimus</taxon>
    </lineage>
</organism>
<evidence type="ECO:0000256" key="4">
    <source>
        <dbReference type="ARBA" id="ARBA00022525"/>
    </source>
</evidence>
<sequence>MKFAIIFVLLAITIPAINGIGSVFGPAVDFLVEAIASGAKEHAGETYVRVMNSMGPDVEITANCASADDKIDETKLKDGESFAWSFKPNIFRTTQFWCDVTTSDGKKKHWDVYIPTMDNESPNWYLRGPGIYLGKYDGSQLQKKESWEQI</sequence>
<keyword evidence="3" id="KW-0713">Self-incompatibility</keyword>
<dbReference type="GO" id="GO:0005576">
    <property type="term" value="C:extracellular region"/>
    <property type="evidence" value="ECO:0007669"/>
    <property type="project" value="UniProtKB-SubCell"/>
</dbReference>
<proteinExistence type="inferred from homology"/>
<evidence type="ECO:0000313" key="8">
    <source>
        <dbReference type="WBParaSite" id="PSU_v2.g20498.t1"/>
    </source>
</evidence>
<evidence type="ECO:0000256" key="5">
    <source>
        <dbReference type="ARBA" id="ARBA00022729"/>
    </source>
</evidence>
<name>A0A914YNF6_9BILA</name>
<feature type="signal peptide" evidence="6">
    <location>
        <begin position="1"/>
        <end position="19"/>
    </location>
</feature>
<dbReference type="WBParaSite" id="PSU_v2.g20498.t1">
    <property type="protein sequence ID" value="PSU_v2.g20498.t1"/>
    <property type="gene ID" value="PSU_v2.g20498"/>
</dbReference>
<comment type="subcellular location">
    <subcellularLocation>
        <location evidence="1">Secreted</location>
    </subcellularLocation>
</comment>
<evidence type="ECO:0000256" key="3">
    <source>
        <dbReference type="ARBA" id="ARBA00022471"/>
    </source>
</evidence>
<dbReference type="PANTHER" id="PTHR31232:SF18">
    <property type="entry name" value="S-PROTEIN HOMOLOG"/>
    <property type="match status" value="1"/>
</dbReference>
<dbReference type="InterPro" id="IPR010264">
    <property type="entry name" value="Self-incomp_S1"/>
</dbReference>
<keyword evidence="5 6" id="KW-0732">Signal</keyword>
<evidence type="ECO:0000256" key="1">
    <source>
        <dbReference type="ARBA" id="ARBA00004613"/>
    </source>
</evidence>
<accession>A0A914YNF6</accession>
<protein>
    <submittedName>
        <fullName evidence="8">S-protein homolog</fullName>
    </submittedName>
</protein>
<dbReference type="Pfam" id="PF05938">
    <property type="entry name" value="Self-incomp_S1"/>
    <property type="match status" value="1"/>
</dbReference>
<dbReference type="GO" id="GO:0060320">
    <property type="term" value="P:rejection of self pollen"/>
    <property type="evidence" value="ECO:0007669"/>
    <property type="project" value="UniProtKB-KW"/>
</dbReference>
<keyword evidence="4" id="KW-0964">Secreted</keyword>
<evidence type="ECO:0000256" key="6">
    <source>
        <dbReference type="SAM" id="SignalP"/>
    </source>
</evidence>
<comment type="similarity">
    <text evidence="2">Belongs to the plant self-incompatibility (S1) protein family.</text>
</comment>
<reference evidence="8" key="1">
    <citation type="submission" date="2022-11" db="UniProtKB">
        <authorList>
            <consortium name="WormBaseParasite"/>
        </authorList>
    </citation>
    <scope>IDENTIFICATION</scope>
</reference>
<evidence type="ECO:0000313" key="7">
    <source>
        <dbReference type="Proteomes" id="UP000887577"/>
    </source>
</evidence>
<dbReference type="PANTHER" id="PTHR31232">
    <property type="match status" value="1"/>
</dbReference>
<keyword evidence="7" id="KW-1185">Reference proteome</keyword>
<dbReference type="Proteomes" id="UP000887577">
    <property type="component" value="Unplaced"/>
</dbReference>
<dbReference type="AlphaFoldDB" id="A0A914YNF6"/>
<evidence type="ECO:0000256" key="2">
    <source>
        <dbReference type="ARBA" id="ARBA00005581"/>
    </source>
</evidence>
<feature type="chain" id="PRO_5036975539" evidence="6">
    <location>
        <begin position="20"/>
        <end position="150"/>
    </location>
</feature>